<protein>
    <submittedName>
        <fullName evidence="4">Thioredoxin reductase (NADPH)</fullName>
    </submittedName>
</protein>
<evidence type="ECO:0000313" key="5">
    <source>
        <dbReference type="Proteomes" id="UP000267246"/>
    </source>
</evidence>
<proteinExistence type="predicted"/>
<dbReference type="PANTHER" id="PTHR48105">
    <property type="entry name" value="THIOREDOXIN REDUCTASE 1-RELATED-RELATED"/>
    <property type="match status" value="1"/>
</dbReference>
<dbReference type="EMBL" id="REFI01000006">
    <property type="protein sequence ID" value="RMA78563.1"/>
    <property type="molecule type" value="Genomic_DNA"/>
</dbReference>
<evidence type="ECO:0000259" key="3">
    <source>
        <dbReference type="Pfam" id="PF07992"/>
    </source>
</evidence>
<dbReference type="Pfam" id="PF07992">
    <property type="entry name" value="Pyr_redox_2"/>
    <property type="match status" value="1"/>
</dbReference>
<dbReference type="InterPro" id="IPR023753">
    <property type="entry name" value="FAD/NAD-binding_dom"/>
</dbReference>
<keyword evidence="1" id="KW-0285">Flavoprotein</keyword>
<dbReference type="RefSeq" id="WP_121940690.1">
    <property type="nucleotide sequence ID" value="NZ_CP137846.1"/>
</dbReference>
<evidence type="ECO:0000256" key="2">
    <source>
        <dbReference type="ARBA" id="ARBA00023002"/>
    </source>
</evidence>
<dbReference type="PRINTS" id="PR00368">
    <property type="entry name" value="FADPNR"/>
</dbReference>
<keyword evidence="5" id="KW-1185">Reference proteome</keyword>
<dbReference type="GO" id="GO:0016491">
    <property type="term" value="F:oxidoreductase activity"/>
    <property type="evidence" value="ECO:0007669"/>
    <property type="project" value="UniProtKB-KW"/>
</dbReference>
<dbReference type="Gene3D" id="3.50.50.60">
    <property type="entry name" value="FAD/NAD(P)-binding domain"/>
    <property type="match status" value="2"/>
</dbReference>
<name>A0A3M0A0M9_9BACT</name>
<dbReference type="OrthoDB" id="9806179at2"/>
<feature type="domain" description="FAD/NAD(P)-binding" evidence="3">
    <location>
        <begin position="6"/>
        <end position="292"/>
    </location>
</feature>
<evidence type="ECO:0000256" key="1">
    <source>
        <dbReference type="ARBA" id="ARBA00022630"/>
    </source>
</evidence>
<dbReference type="SUPFAM" id="SSF51905">
    <property type="entry name" value="FAD/NAD(P)-binding domain"/>
    <property type="match status" value="2"/>
</dbReference>
<reference evidence="4 5" key="1">
    <citation type="submission" date="2018-10" db="EMBL/GenBank/DDBJ databases">
        <title>Genomic Encyclopedia of Archaeal and Bacterial Type Strains, Phase II (KMG-II): from individual species to whole genera.</title>
        <authorList>
            <person name="Goeker M."/>
        </authorList>
    </citation>
    <scope>NUCLEOTIDE SEQUENCE [LARGE SCALE GENOMIC DNA]</scope>
    <source>
        <strain evidence="4 5">ATCC 29870</strain>
    </source>
</reference>
<dbReference type="PRINTS" id="PR00469">
    <property type="entry name" value="PNDRDTASEII"/>
</dbReference>
<dbReference type="InterPro" id="IPR050097">
    <property type="entry name" value="Ferredoxin-NADP_redctase_2"/>
</dbReference>
<dbReference type="InterPro" id="IPR036188">
    <property type="entry name" value="FAD/NAD-bd_sf"/>
</dbReference>
<comment type="caution">
    <text evidence="4">The sequence shown here is derived from an EMBL/GenBank/DDBJ whole genome shotgun (WGS) entry which is preliminary data.</text>
</comment>
<organism evidence="4 5">
    <name type="scientific">Metamycoplasma subdolum</name>
    <dbReference type="NCBI Taxonomy" id="92407"/>
    <lineage>
        <taxon>Bacteria</taxon>
        <taxon>Bacillati</taxon>
        <taxon>Mycoplasmatota</taxon>
        <taxon>Mycoplasmoidales</taxon>
        <taxon>Metamycoplasmataceae</taxon>
        <taxon>Metamycoplasma</taxon>
    </lineage>
</organism>
<dbReference type="AlphaFoldDB" id="A0A3M0A0M9"/>
<gene>
    <name evidence="4" type="ORF">JN00_0202</name>
</gene>
<accession>A0A3M0A0M9</accession>
<sequence>MTKSHYDVLIIGSGPAGLSASIYLSRQNISNAFIESTLPGGKIGQTEKVENYPGIEKISGFELATNFLNHAKSYGAKMIFGKVVNFSKTKDNLIEVNLENGDKYFSQALIIATGMKSLVPEEIINIHTFNHRGVSYCAVCDGSLYKNEVCGIIGGGNSAFEEGAFLANVAKEVHIFVRDKIIAEKTIQNQLLEHKNVTIHKPSQIKKLIGKDKLEEIEFEENCKLKHMKMAALFPYIGFKPSTDFISQKEILDPRGFIKVNENMETTIENVYAAGDVIQKQIRQIVTAANDGTIAAKTITNKIISKY</sequence>
<evidence type="ECO:0000313" key="4">
    <source>
        <dbReference type="EMBL" id="RMA78563.1"/>
    </source>
</evidence>
<dbReference type="Proteomes" id="UP000267246">
    <property type="component" value="Unassembled WGS sequence"/>
</dbReference>
<keyword evidence="2" id="KW-0560">Oxidoreductase</keyword>